<evidence type="ECO:0000313" key="2">
    <source>
        <dbReference type="EMBL" id="CAG8844755.1"/>
    </source>
</evidence>
<evidence type="ECO:0000256" key="1">
    <source>
        <dbReference type="SAM" id="MobiDB-lite"/>
    </source>
</evidence>
<dbReference type="EMBL" id="CAJVQB010076982">
    <property type="protein sequence ID" value="CAG8844755.1"/>
    <property type="molecule type" value="Genomic_DNA"/>
</dbReference>
<feature type="region of interest" description="Disordered" evidence="1">
    <location>
        <begin position="108"/>
        <end position="140"/>
    </location>
</feature>
<comment type="caution">
    <text evidence="2">The sequence shown here is derived from an EMBL/GenBank/DDBJ whole genome shotgun (WGS) entry which is preliminary data.</text>
</comment>
<sequence>MPHPTNLKQRSKKASEAKEQKNSINIIENSDDSNNASYNEVVKNNDDMGIIKRLQVATKKYDNNTDLKNYDDNNLFAYNELLDESVVKKFKDTVNKYYQEYNFNKTQKKSVEEADEVELNDDEGQLEEVDEDNDIEGPSEDEIEICNWHKKIPTALDDL</sequence>
<feature type="compositionally biased region" description="Low complexity" evidence="1">
    <location>
        <begin position="22"/>
        <end position="35"/>
    </location>
</feature>
<keyword evidence="3" id="KW-1185">Reference proteome</keyword>
<feature type="non-terminal residue" evidence="2">
    <location>
        <position position="159"/>
    </location>
</feature>
<gene>
    <name evidence="2" type="ORF">GMARGA_LOCUS37281</name>
</gene>
<name>A0ABN7X0Y5_GIGMA</name>
<feature type="region of interest" description="Disordered" evidence="1">
    <location>
        <begin position="1"/>
        <end position="37"/>
    </location>
</feature>
<accession>A0ABN7X0Y5</accession>
<proteinExistence type="predicted"/>
<reference evidence="2 3" key="1">
    <citation type="submission" date="2021-06" db="EMBL/GenBank/DDBJ databases">
        <authorList>
            <person name="Kallberg Y."/>
            <person name="Tangrot J."/>
            <person name="Rosling A."/>
        </authorList>
    </citation>
    <scope>NUCLEOTIDE SEQUENCE [LARGE SCALE GENOMIC DNA]</scope>
    <source>
        <strain evidence="2 3">120-4 pot B 10/14</strain>
    </source>
</reference>
<feature type="compositionally biased region" description="Acidic residues" evidence="1">
    <location>
        <begin position="113"/>
        <end position="140"/>
    </location>
</feature>
<organism evidence="2 3">
    <name type="scientific">Gigaspora margarita</name>
    <dbReference type="NCBI Taxonomy" id="4874"/>
    <lineage>
        <taxon>Eukaryota</taxon>
        <taxon>Fungi</taxon>
        <taxon>Fungi incertae sedis</taxon>
        <taxon>Mucoromycota</taxon>
        <taxon>Glomeromycotina</taxon>
        <taxon>Glomeromycetes</taxon>
        <taxon>Diversisporales</taxon>
        <taxon>Gigasporaceae</taxon>
        <taxon>Gigaspora</taxon>
    </lineage>
</organism>
<dbReference type="Proteomes" id="UP000789901">
    <property type="component" value="Unassembled WGS sequence"/>
</dbReference>
<evidence type="ECO:0000313" key="3">
    <source>
        <dbReference type="Proteomes" id="UP000789901"/>
    </source>
</evidence>
<protein>
    <submittedName>
        <fullName evidence="2">24433_t:CDS:1</fullName>
    </submittedName>
</protein>